<dbReference type="Proteomes" id="UP000176740">
    <property type="component" value="Unassembled WGS sequence"/>
</dbReference>
<feature type="compositionally biased region" description="Low complexity" evidence="1">
    <location>
        <begin position="171"/>
        <end position="182"/>
    </location>
</feature>
<name>A0A1F5H2X4_9BACT</name>
<feature type="transmembrane region" description="Helical" evidence="2">
    <location>
        <begin position="6"/>
        <end position="26"/>
    </location>
</feature>
<feature type="compositionally biased region" description="Pro residues" evidence="1">
    <location>
        <begin position="160"/>
        <end position="170"/>
    </location>
</feature>
<dbReference type="AlphaFoldDB" id="A0A1F5H2X4"/>
<feature type="region of interest" description="Disordered" evidence="1">
    <location>
        <begin position="46"/>
        <end position="117"/>
    </location>
</feature>
<keyword evidence="2" id="KW-1133">Transmembrane helix</keyword>
<dbReference type="EMBL" id="MFBO01000009">
    <property type="protein sequence ID" value="OGD98500.1"/>
    <property type="molecule type" value="Genomic_DNA"/>
</dbReference>
<proteinExistence type="predicted"/>
<feature type="compositionally biased region" description="Basic and acidic residues" evidence="1">
    <location>
        <begin position="68"/>
        <end position="92"/>
    </location>
</feature>
<organism evidence="3 4">
    <name type="scientific">Candidatus Curtissbacteria bacterium RIFCSPLOWO2_01_FULL_38_11b</name>
    <dbReference type="NCBI Taxonomy" id="1797725"/>
    <lineage>
        <taxon>Bacteria</taxon>
        <taxon>Candidatus Curtissiibacteriota</taxon>
    </lineage>
</organism>
<evidence type="ECO:0000313" key="3">
    <source>
        <dbReference type="EMBL" id="OGD98500.1"/>
    </source>
</evidence>
<evidence type="ECO:0000313" key="4">
    <source>
        <dbReference type="Proteomes" id="UP000176740"/>
    </source>
</evidence>
<keyword evidence="2" id="KW-0472">Membrane</keyword>
<sequence>MKKGVIHLILVVVLAAAISIGTIGLVGTIRTQTINKENVLSSSIENKGQGQSYDQNKSRGNFQPQSSIKKESKSEKSTTTETGSKTKEKTNAEELEIEDQEATHEASPSIKPGRKIRTHFPITVNPLTNEKIVTTPSGTKIIILPEVAIQNMIRAGFPVVLPPEPSPTPSSSPEATPSATPEGTPSGTPALLDESGILLTEIDGKLVYEIPSIKQQKFLGLVSVKIKVKGYVSAENGAIFKIQKSLFDNILDFFSF</sequence>
<gene>
    <name evidence="3" type="ORF">A3A49_00150</name>
</gene>
<evidence type="ECO:0000256" key="2">
    <source>
        <dbReference type="SAM" id="Phobius"/>
    </source>
</evidence>
<protein>
    <submittedName>
        <fullName evidence="3">Uncharacterized protein</fullName>
    </submittedName>
</protein>
<feature type="compositionally biased region" description="Polar residues" evidence="1">
    <location>
        <begin position="46"/>
        <end position="65"/>
    </location>
</feature>
<reference evidence="3 4" key="1">
    <citation type="journal article" date="2016" name="Nat. Commun.">
        <title>Thousands of microbial genomes shed light on interconnected biogeochemical processes in an aquifer system.</title>
        <authorList>
            <person name="Anantharaman K."/>
            <person name="Brown C.T."/>
            <person name="Hug L.A."/>
            <person name="Sharon I."/>
            <person name="Castelle C.J."/>
            <person name="Probst A.J."/>
            <person name="Thomas B.C."/>
            <person name="Singh A."/>
            <person name="Wilkins M.J."/>
            <person name="Karaoz U."/>
            <person name="Brodie E.L."/>
            <person name="Williams K.H."/>
            <person name="Hubbard S.S."/>
            <person name="Banfield J.F."/>
        </authorList>
    </citation>
    <scope>NUCLEOTIDE SEQUENCE [LARGE SCALE GENOMIC DNA]</scope>
</reference>
<accession>A0A1F5H2X4</accession>
<comment type="caution">
    <text evidence="3">The sequence shown here is derived from an EMBL/GenBank/DDBJ whole genome shotgun (WGS) entry which is preliminary data.</text>
</comment>
<feature type="region of interest" description="Disordered" evidence="1">
    <location>
        <begin position="160"/>
        <end position="190"/>
    </location>
</feature>
<keyword evidence="2" id="KW-0812">Transmembrane</keyword>
<evidence type="ECO:0000256" key="1">
    <source>
        <dbReference type="SAM" id="MobiDB-lite"/>
    </source>
</evidence>